<organism evidence="2">
    <name type="scientific">Candidatus Kentrum sp. DK</name>
    <dbReference type="NCBI Taxonomy" id="2126562"/>
    <lineage>
        <taxon>Bacteria</taxon>
        <taxon>Pseudomonadati</taxon>
        <taxon>Pseudomonadota</taxon>
        <taxon>Gammaproteobacteria</taxon>
        <taxon>Candidatus Kentrum</taxon>
    </lineage>
</organism>
<feature type="domain" description="Fido" evidence="1">
    <location>
        <begin position="1"/>
        <end position="81"/>
    </location>
</feature>
<dbReference type="SUPFAM" id="SSF140931">
    <property type="entry name" value="Fic-like"/>
    <property type="match status" value="1"/>
</dbReference>
<evidence type="ECO:0000259" key="1">
    <source>
        <dbReference type="PROSITE" id="PS51459"/>
    </source>
</evidence>
<protein>
    <submittedName>
        <fullName evidence="2">Fic/DOC family protein</fullName>
    </submittedName>
</protein>
<dbReference type="PROSITE" id="PS51459">
    <property type="entry name" value="FIDO"/>
    <property type="match status" value="1"/>
</dbReference>
<dbReference type="Gene3D" id="1.10.3290.10">
    <property type="entry name" value="Fido-like domain"/>
    <property type="match status" value="1"/>
</dbReference>
<reference evidence="2" key="1">
    <citation type="submission" date="2019-02" db="EMBL/GenBank/DDBJ databases">
        <authorList>
            <person name="Gruber-Vodicka R. H."/>
            <person name="Seah K. B. B."/>
        </authorList>
    </citation>
    <scope>NUCLEOTIDE SEQUENCE</scope>
    <source>
        <strain evidence="2">BECK_DK47</strain>
    </source>
</reference>
<dbReference type="Pfam" id="PF02661">
    <property type="entry name" value="Fic"/>
    <property type="match status" value="1"/>
</dbReference>
<dbReference type="InterPro" id="IPR036597">
    <property type="entry name" value="Fido-like_dom_sf"/>
</dbReference>
<gene>
    <name evidence="2" type="ORF">BECKDK2373B_GA0170837_10963</name>
</gene>
<name>A0A450T2T7_9GAMM</name>
<evidence type="ECO:0000313" key="2">
    <source>
        <dbReference type="EMBL" id="VFJ60850.1"/>
    </source>
</evidence>
<proteinExistence type="predicted"/>
<accession>A0A450T2T7</accession>
<dbReference type="AlphaFoldDB" id="A0A450T2T7"/>
<dbReference type="EMBL" id="CAADEX010000096">
    <property type="protein sequence ID" value="VFJ60850.1"/>
    <property type="molecule type" value="Genomic_DNA"/>
</dbReference>
<dbReference type="InterPro" id="IPR003812">
    <property type="entry name" value="Fido"/>
</dbReference>
<sequence length="81" mass="8977">MNPNKGVEFVVFYVCCCGAGTPRLMMAFEEKELARFTPCNHMDEPALIQALARVHGEIVLIHPFREGNGRGARLLACLMAL</sequence>